<proteinExistence type="predicted"/>
<dbReference type="RefSeq" id="WP_183459770.1">
    <property type="nucleotide sequence ID" value="NZ_JACHWZ010000009.1"/>
</dbReference>
<protein>
    <submittedName>
        <fullName evidence="4">Uncharacterized protein YydD (DUF2326 family)</fullName>
    </submittedName>
</protein>
<dbReference type="Proteomes" id="UP000535937">
    <property type="component" value="Unassembled WGS sequence"/>
</dbReference>
<evidence type="ECO:0000313" key="5">
    <source>
        <dbReference type="Proteomes" id="UP000535937"/>
    </source>
</evidence>
<dbReference type="Pfam" id="PF10088">
    <property type="entry name" value="DUF2326"/>
    <property type="match status" value="1"/>
</dbReference>
<dbReference type="EMBL" id="JACHWZ010000009">
    <property type="protein sequence ID" value="MBB3061416.1"/>
    <property type="molecule type" value="Genomic_DNA"/>
</dbReference>
<evidence type="ECO:0000256" key="1">
    <source>
        <dbReference type="SAM" id="Coils"/>
    </source>
</evidence>
<keyword evidence="1" id="KW-0175">Coiled coil</keyword>
<gene>
    <name evidence="4" type="ORF">FHS09_002249</name>
</gene>
<feature type="domain" description="DUF2326" evidence="2">
    <location>
        <begin position="443"/>
        <end position="578"/>
    </location>
</feature>
<comment type="caution">
    <text evidence="4">The sequence shown here is derived from an EMBL/GenBank/DDBJ whole genome shotgun (WGS) entry which is preliminary data.</text>
</comment>
<evidence type="ECO:0000259" key="3">
    <source>
        <dbReference type="Pfam" id="PF20275"/>
    </source>
</evidence>
<dbReference type="Pfam" id="PF20275">
    <property type="entry name" value="CTD10"/>
    <property type="match status" value="1"/>
</dbReference>
<dbReference type="Gene3D" id="3.40.50.300">
    <property type="entry name" value="P-loop containing nucleotide triphosphate hydrolases"/>
    <property type="match status" value="1"/>
</dbReference>
<dbReference type="InterPro" id="IPR027417">
    <property type="entry name" value="P-loop_NTPase"/>
</dbReference>
<keyword evidence="5" id="KW-1185">Reference proteome</keyword>
<name>A0A7W4WD66_9GAMM</name>
<sequence>MIKKIYSDHPRFKSVKFHSGLNLILAEKDSKSTDGQTRNGAGKSSLVEIISTLYGGDLKKTSLMKAKDLSPYRFGMDIELNGNPVAIERSGDYPTKIFVKKMPENFLPISELDGEFFCSNEDWVKRLGHYCFGLSDSVAKIKNGPTFRSLFSYFVRSSKGFDSPDKWFSQQSTCSVQVSLSYLLKLDWKIAREFEGVRQKDKLIKALKEASNEGALGDILGSASDLRTEILLKKSRVEKLKSALENFRVLPEYQEKEKRASDITRQLAGISADDTTDKEWLSQLERALEDESEVDTARVGRLFNEAMIYVPEMVARRFDEVAAFHESVVRNRREHLQQEMSDISERISRRYAEKEALDKERSEILSLLQAHGALDQYMKFQIELAKHEAELVQLDKKLEATEDLDQKRSELKIGRHNLQQKMRIDYSERDEAISEAIIAFAEISSNLYDEPGKFIIDPTNNGPKFEFDIPGKKSTGKSRMQIFCFDMMLMKLWANEPNRPKTLVHDSIIFDGVDERQIAKALLLGAEMAEKHDIQYIVTMNSDDMPDMSNYPTFKLDNYRVDLKITDTDTGGLFGFRFD</sequence>
<accession>A0A7W4WD66</accession>
<dbReference type="InterPro" id="IPR046919">
    <property type="entry name" value="ABC-3C_CTD10"/>
</dbReference>
<organism evidence="4 5">
    <name type="scientific">Microbulbifer rhizosphaerae</name>
    <dbReference type="NCBI Taxonomy" id="1562603"/>
    <lineage>
        <taxon>Bacteria</taxon>
        <taxon>Pseudomonadati</taxon>
        <taxon>Pseudomonadota</taxon>
        <taxon>Gammaproteobacteria</taxon>
        <taxon>Cellvibrionales</taxon>
        <taxon>Microbulbiferaceae</taxon>
        <taxon>Microbulbifer</taxon>
    </lineage>
</organism>
<feature type="coiled-coil region" evidence="1">
    <location>
        <begin position="377"/>
        <end position="404"/>
    </location>
</feature>
<feature type="domain" description="ABC-three component systems C-terminal" evidence="3">
    <location>
        <begin position="281"/>
        <end position="400"/>
    </location>
</feature>
<reference evidence="4 5" key="1">
    <citation type="submission" date="2020-08" db="EMBL/GenBank/DDBJ databases">
        <title>Genomic Encyclopedia of Type Strains, Phase III (KMG-III): the genomes of soil and plant-associated and newly described type strains.</title>
        <authorList>
            <person name="Whitman W."/>
        </authorList>
    </citation>
    <scope>NUCLEOTIDE SEQUENCE [LARGE SCALE GENOMIC DNA]</scope>
    <source>
        <strain evidence="4 5">CECT 8799</strain>
    </source>
</reference>
<evidence type="ECO:0000313" key="4">
    <source>
        <dbReference type="EMBL" id="MBB3061416.1"/>
    </source>
</evidence>
<evidence type="ECO:0000259" key="2">
    <source>
        <dbReference type="Pfam" id="PF10088"/>
    </source>
</evidence>
<dbReference type="AlphaFoldDB" id="A0A7W4WD66"/>
<dbReference type="InterPro" id="IPR018760">
    <property type="entry name" value="DUF2326"/>
</dbReference>